<sequence>MTGPIPPVLIVGAGPTGLTAACVLWDLGVPCRVVDRRPGPGIAPKGLVLWSGALECLDRVGVAARLASSALPLAGASYWSKGRRLAVARFGGLTGTAFPGPLCVPQPVTERALHARLTELGGTVEWETEATAVTVERAGASGTAESVTVTLRSAAGGGEETVTVPWLVASDGARSMIRDSVGIPFEGHTFDRTFLIGDGLLAGAGAEAEVQHHITPDGVLVIVPQPDGHRVFFDIEPEDGDDRTEAPSEELLQRLLDERGPGGLRLHGTWWTSRFRVHAKVAPRFRAGPVLLAGDAVHAHTTAGGQGLNTGIQDGYDLGWKLASVVRGCDPALLDSFEAERRPASVRAVANGDQQTRMWLLRSPAARFVRDNVMRLLSATGLLERKALPLLAQLDLDHSASPAVTDLDGARAVPRALRLGRRAPDAALTPVQGTTARSLHAHLSDGRHTLLIHGDHTAGALAAHAAATVRTRGTADAIRILWLQPTDPAPGPASTSGPAPAPDVASDPAVHRGLGWAVARERGVAFGGAGAGAGLPWCVYLRPDGVVAARSGAAGLDALLDLLPSRPPHPAPVPAARS</sequence>
<dbReference type="Gene3D" id="3.50.50.60">
    <property type="entry name" value="FAD/NAD(P)-binding domain"/>
    <property type="match status" value="1"/>
</dbReference>
<evidence type="ECO:0000256" key="2">
    <source>
        <dbReference type="ARBA" id="ARBA00022630"/>
    </source>
</evidence>
<organism evidence="6 7">
    <name type="scientific">Streptomyces vulcanius</name>
    <dbReference type="NCBI Taxonomy" id="1441876"/>
    <lineage>
        <taxon>Bacteria</taxon>
        <taxon>Bacillati</taxon>
        <taxon>Actinomycetota</taxon>
        <taxon>Actinomycetes</taxon>
        <taxon>Kitasatosporales</taxon>
        <taxon>Streptomycetaceae</taxon>
        <taxon>Streptomyces</taxon>
    </lineage>
</organism>
<evidence type="ECO:0000313" key="6">
    <source>
        <dbReference type="EMBL" id="MFC4507142.1"/>
    </source>
</evidence>
<dbReference type="Pfam" id="PF01494">
    <property type="entry name" value="FAD_binding_3"/>
    <property type="match status" value="1"/>
</dbReference>
<feature type="region of interest" description="Disordered" evidence="4">
    <location>
        <begin position="485"/>
        <end position="508"/>
    </location>
</feature>
<dbReference type="PANTHER" id="PTHR43004:SF19">
    <property type="entry name" value="BINDING MONOOXYGENASE, PUTATIVE (JCVI)-RELATED"/>
    <property type="match status" value="1"/>
</dbReference>
<dbReference type="Gene3D" id="3.30.70.2450">
    <property type="match status" value="1"/>
</dbReference>
<name>A0ABV9B4W3_9ACTN</name>
<dbReference type="EMBL" id="JBHSFK010000051">
    <property type="protein sequence ID" value="MFC4507142.1"/>
    <property type="molecule type" value="Genomic_DNA"/>
</dbReference>
<evidence type="ECO:0000259" key="5">
    <source>
        <dbReference type="Pfam" id="PF01494"/>
    </source>
</evidence>
<keyword evidence="3" id="KW-0274">FAD</keyword>
<feature type="compositionally biased region" description="Low complexity" evidence="4">
    <location>
        <begin position="492"/>
        <end position="508"/>
    </location>
</feature>
<protein>
    <submittedName>
        <fullName evidence="6">FAD-dependent monooxygenase</fullName>
    </submittedName>
</protein>
<accession>A0ABV9B4W3</accession>
<dbReference type="GO" id="GO:0004497">
    <property type="term" value="F:monooxygenase activity"/>
    <property type="evidence" value="ECO:0007669"/>
    <property type="project" value="UniProtKB-KW"/>
</dbReference>
<dbReference type="RefSeq" id="WP_381173333.1">
    <property type="nucleotide sequence ID" value="NZ_JBHSFK010000051.1"/>
</dbReference>
<comment type="caution">
    <text evidence="6">The sequence shown here is derived from an EMBL/GenBank/DDBJ whole genome shotgun (WGS) entry which is preliminary data.</text>
</comment>
<keyword evidence="7" id="KW-1185">Reference proteome</keyword>
<evidence type="ECO:0000313" key="7">
    <source>
        <dbReference type="Proteomes" id="UP001595839"/>
    </source>
</evidence>
<dbReference type="PANTHER" id="PTHR43004">
    <property type="entry name" value="TRK SYSTEM POTASSIUM UPTAKE PROTEIN"/>
    <property type="match status" value="1"/>
</dbReference>
<proteinExistence type="predicted"/>
<gene>
    <name evidence="6" type="ORF">ACFPIH_48290</name>
</gene>
<dbReference type="InterPro" id="IPR036188">
    <property type="entry name" value="FAD/NAD-bd_sf"/>
</dbReference>
<evidence type="ECO:0000256" key="4">
    <source>
        <dbReference type="SAM" id="MobiDB-lite"/>
    </source>
</evidence>
<keyword evidence="6" id="KW-0560">Oxidoreductase</keyword>
<dbReference type="Proteomes" id="UP001595839">
    <property type="component" value="Unassembled WGS sequence"/>
</dbReference>
<keyword evidence="2" id="KW-0285">Flavoprotein</keyword>
<dbReference type="SUPFAM" id="SSF51905">
    <property type="entry name" value="FAD/NAD(P)-binding domain"/>
    <property type="match status" value="1"/>
</dbReference>
<dbReference type="InterPro" id="IPR050641">
    <property type="entry name" value="RIFMO-like"/>
</dbReference>
<keyword evidence="6" id="KW-0503">Monooxygenase</keyword>
<dbReference type="PRINTS" id="PR00420">
    <property type="entry name" value="RNGMNOXGNASE"/>
</dbReference>
<dbReference type="InterPro" id="IPR002938">
    <property type="entry name" value="FAD-bd"/>
</dbReference>
<feature type="domain" description="FAD-binding" evidence="5">
    <location>
        <begin position="7"/>
        <end position="350"/>
    </location>
</feature>
<evidence type="ECO:0000256" key="1">
    <source>
        <dbReference type="ARBA" id="ARBA00001974"/>
    </source>
</evidence>
<evidence type="ECO:0000256" key="3">
    <source>
        <dbReference type="ARBA" id="ARBA00022827"/>
    </source>
</evidence>
<comment type="cofactor">
    <cofactor evidence="1">
        <name>FAD</name>
        <dbReference type="ChEBI" id="CHEBI:57692"/>
    </cofactor>
</comment>
<reference evidence="7" key="1">
    <citation type="journal article" date="2019" name="Int. J. Syst. Evol. Microbiol.">
        <title>The Global Catalogue of Microorganisms (GCM) 10K type strain sequencing project: providing services to taxonomists for standard genome sequencing and annotation.</title>
        <authorList>
            <consortium name="The Broad Institute Genomics Platform"/>
            <consortium name="The Broad Institute Genome Sequencing Center for Infectious Disease"/>
            <person name="Wu L."/>
            <person name="Ma J."/>
        </authorList>
    </citation>
    <scope>NUCLEOTIDE SEQUENCE [LARGE SCALE GENOMIC DNA]</scope>
    <source>
        <strain evidence="7">CGMCC 4.7177</strain>
    </source>
</reference>